<dbReference type="PANTHER" id="PTHR13318">
    <property type="entry name" value="PARTNER OF PAIRED, ISOFORM B-RELATED"/>
    <property type="match status" value="1"/>
</dbReference>
<reference evidence="3" key="1">
    <citation type="submission" date="2015-06" db="EMBL/GenBank/DDBJ databases">
        <authorList>
            <person name="Bertelli C."/>
        </authorList>
    </citation>
    <scope>NUCLEOTIDE SEQUENCE [LARGE SCALE GENOMIC DNA]</scope>
    <source>
        <strain evidence="3">CRIB-30</strain>
    </source>
</reference>
<feature type="region of interest" description="Disordered" evidence="1">
    <location>
        <begin position="1"/>
        <end position="23"/>
    </location>
</feature>
<evidence type="ECO:0000313" key="3">
    <source>
        <dbReference type="Proteomes" id="UP000220251"/>
    </source>
</evidence>
<dbReference type="EMBL" id="CWGJ01000028">
    <property type="protein sequence ID" value="CRX39544.1"/>
    <property type="molecule type" value="Genomic_DNA"/>
</dbReference>
<evidence type="ECO:0000313" key="2">
    <source>
        <dbReference type="EMBL" id="CRX39544.1"/>
    </source>
</evidence>
<sequence length="389" mass="42541">MNVLSELSSSQIFPSSPNGEGYDTPSLPLEVTYTILEQIAECADTRQQLERDVKAFMIVQAQIFKRNAPEFFAGDQLGFMTVQKTIAHALAFSKLHACNAGTLTPHSLGIQNYNDLLSFIKGSGKFLKTLKINRFGIRLTDERALQLSALCPALKRLDLWVSPLSDVGLEGLIQGKKITSLKVSGHRLSSAFIASLANLPLTELSIDAARQCEDEAVQALLQNKKLKRLSLSYADLLTDRAFAGLENSSLESIDLTGLEGLTDEGVRALMRAPKLTRVALRSMPQVAGSAFSEDGEFRQRIEVLNLTGSAIENDSLAGIAKFSALSLLVLDCCEKITPTAVALLDAPLIGTVSLKNMQKKKKLLALPFVHHALDSNEWRLARRAQTEEF</sequence>
<dbReference type="Proteomes" id="UP000220251">
    <property type="component" value="Unassembled WGS sequence"/>
</dbReference>
<dbReference type="RefSeq" id="WP_143406508.1">
    <property type="nucleotide sequence ID" value="NZ_CWGJ01000028.1"/>
</dbReference>
<organism evidence="2 3">
    <name type="scientific">Estrella lausannensis</name>
    <dbReference type="NCBI Taxonomy" id="483423"/>
    <lineage>
        <taxon>Bacteria</taxon>
        <taxon>Pseudomonadati</taxon>
        <taxon>Chlamydiota</taxon>
        <taxon>Chlamydiia</taxon>
        <taxon>Parachlamydiales</taxon>
        <taxon>Candidatus Criblamydiaceae</taxon>
        <taxon>Estrella</taxon>
    </lineage>
</organism>
<proteinExistence type="predicted"/>
<feature type="compositionally biased region" description="Polar residues" evidence="1">
    <location>
        <begin position="1"/>
        <end position="18"/>
    </location>
</feature>
<evidence type="ECO:0000256" key="1">
    <source>
        <dbReference type="SAM" id="MobiDB-lite"/>
    </source>
</evidence>
<dbReference type="PANTHER" id="PTHR13318:SF190">
    <property type="entry name" value="PARTNER OF PAIRED, ISOFORM B"/>
    <property type="match status" value="1"/>
</dbReference>
<keyword evidence="3" id="KW-1185">Reference proteome</keyword>
<dbReference type="SUPFAM" id="SSF52047">
    <property type="entry name" value="RNI-like"/>
    <property type="match status" value="1"/>
</dbReference>
<protein>
    <submittedName>
        <fullName evidence="2">Uncharacterized protein</fullName>
    </submittedName>
</protein>
<dbReference type="SMART" id="SM00367">
    <property type="entry name" value="LRR_CC"/>
    <property type="match status" value="4"/>
</dbReference>
<dbReference type="GO" id="GO:0019005">
    <property type="term" value="C:SCF ubiquitin ligase complex"/>
    <property type="evidence" value="ECO:0007669"/>
    <property type="project" value="TreeGrafter"/>
</dbReference>
<dbReference type="GO" id="GO:0031146">
    <property type="term" value="P:SCF-dependent proteasomal ubiquitin-dependent protein catabolic process"/>
    <property type="evidence" value="ECO:0007669"/>
    <property type="project" value="TreeGrafter"/>
</dbReference>
<dbReference type="InterPro" id="IPR032675">
    <property type="entry name" value="LRR_dom_sf"/>
</dbReference>
<dbReference type="AlphaFoldDB" id="A0A0H5DUD1"/>
<dbReference type="Gene3D" id="3.80.10.10">
    <property type="entry name" value="Ribonuclease Inhibitor"/>
    <property type="match status" value="2"/>
</dbReference>
<name>A0A0H5DUD1_9BACT</name>
<gene>
    <name evidence="2" type="ORF">ELAC_2224</name>
</gene>
<dbReference type="InterPro" id="IPR006553">
    <property type="entry name" value="Leu-rich_rpt_Cys-con_subtyp"/>
</dbReference>
<accession>A0A0H5DUD1</accession>